<evidence type="ECO:0000313" key="1">
    <source>
        <dbReference type="EMBL" id="OCF33948.1"/>
    </source>
</evidence>
<evidence type="ECO:0000313" key="2">
    <source>
        <dbReference type="Proteomes" id="UP000092666"/>
    </source>
</evidence>
<organism evidence="1 2">
    <name type="scientific">Kwoniella heveanensis BCC8398</name>
    <dbReference type="NCBI Taxonomy" id="1296120"/>
    <lineage>
        <taxon>Eukaryota</taxon>
        <taxon>Fungi</taxon>
        <taxon>Dikarya</taxon>
        <taxon>Basidiomycota</taxon>
        <taxon>Agaricomycotina</taxon>
        <taxon>Tremellomycetes</taxon>
        <taxon>Tremellales</taxon>
        <taxon>Cryptococcaceae</taxon>
        <taxon>Kwoniella</taxon>
    </lineage>
</organism>
<keyword evidence="2" id="KW-1185">Reference proteome</keyword>
<sequence length="320" mass="35209">MVVHSTYLDVGVLRDTLLPNLGVQAALALPVYLIGRSQNYYEAKDWLWGGGQVASAWWAAIGRHIASGVPLSAVVKSISKPGWLLLTGVTAWGGHLLYRVASRAIKRGHDDHRYDEAKKDPSGWNKAFFSLFGLEALVQAVITLPFTVPFRLTAPAPVPPAKLKDLIHGFAIAVFTAGLTLEVLADAQLGTHQEENKPGLLKEGVWSIVRHPNYLGDILIHSSWPILLYANGLFNPLVLLGPIANWFFLRNVSGDKENEASQAERYQRTDPQKKAEFDQYRQEKNSVWPAVSELGNKWTWIVLGAGAVGAAAERLISSLF</sequence>
<dbReference type="PANTHER" id="PTHR32251">
    <property type="entry name" value="3-OXO-5-ALPHA-STEROID 4-DEHYDROGENASE"/>
    <property type="match status" value="1"/>
</dbReference>
<dbReference type="GO" id="GO:0016020">
    <property type="term" value="C:membrane"/>
    <property type="evidence" value="ECO:0007669"/>
    <property type="project" value="TreeGrafter"/>
</dbReference>
<reference evidence="2" key="2">
    <citation type="submission" date="2013-12" db="EMBL/GenBank/DDBJ databases">
        <title>Evolution of pathogenesis and genome organization in the Tremellales.</title>
        <authorList>
            <person name="Cuomo C."/>
            <person name="Litvintseva A."/>
            <person name="Heitman J."/>
            <person name="Chen Y."/>
            <person name="Sun S."/>
            <person name="Springer D."/>
            <person name="Dromer F."/>
            <person name="Young S."/>
            <person name="Zeng Q."/>
            <person name="Chapman S."/>
            <person name="Gujja S."/>
            <person name="Saif S."/>
            <person name="Birren B."/>
        </authorList>
    </citation>
    <scope>NUCLEOTIDE SEQUENCE [LARGE SCALE GENOMIC DNA]</scope>
    <source>
        <strain evidence="2">BCC8398</strain>
    </source>
</reference>
<dbReference type="Proteomes" id="UP000092666">
    <property type="component" value="Unassembled WGS sequence"/>
</dbReference>
<reference evidence="1 2" key="1">
    <citation type="submission" date="2013-07" db="EMBL/GenBank/DDBJ databases">
        <title>The Genome Sequence of Cryptococcus heveanensis BCC8398.</title>
        <authorList>
            <consortium name="The Broad Institute Genome Sequencing Platform"/>
            <person name="Cuomo C."/>
            <person name="Litvintseva A."/>
            <person name="Chen Y."/>
            <person name="Heitman J."/>
            <person name="Sun S."/>
            <person name="Springer D."/>
            <person name="Dromer F."/>
            <person name="Young S.K."/>
            <person name="Zeng Q."/>
            <person name="Gargeya S."/>
            <person name="Fitzgerald M."/>
            <person name="Abouelleil A."/>
            <person name="Alvarado L."/>
            <person name="Berlin A.M."/>
            <person name="Chapman S.B."/>
            <person name="Dewar J."/>
            <person name="Goldberg J."/>
            <person name="Griggs A."/>
            <person name="Gujja S."/>
            <person name="Hansen M."/>
            <person name="Howarth C."/>
            <person name="Imamovic A."/>
            <person name="Larimer J."/>
            <person name="McCowan C."/>
            <person name="Murphy C."/>
            <person name="Pearson M."/>
            <person name="Priest M."/>
            <person name="Roberts A."/>
            <person name="Saif S."/>
            <person name="Shea T."/>
            <person name="Sykes S."/>
            <person name="Wortman J."/>
            <person name="Nusbaum C."/>
            <person name="Birren B."/>
        </authorList>
    </citation>
    <scope>NUCLEOTIDE SEQUENCE [LARGE SCALE GENOMIC DNA]</scope>
    <source>
        <strain evidence="1 2">BCC8398</strain>
    </source>
</reference>
<accession>A0A1B9GSK6</accession>
<evidence type="ECO:0008006" key="3">
    <source>
        <dbReference type="Google" id="ProtNLM"/>
    </source>
</evidence>
<dbReference type="AlphaFoldDB" id="A0A1B9GSK6"/>
<dbReference type="Gene3D" id="1.20.120.1630">
    <property type="match status" value="1"/>
</dbReference>
<gene>
    <name evidence="1" type="ORF">I316_04294</name>
</gene>
<name>A0A1B9GSK6_9TREE</name>
<dbReference type="PANTHER" id="PTHR32251:SF15">
    <property type="entry name" value="3-OXO-5-ALPHA-STEROID 4-DEHYDROGENASE (DUF1295)"/>
    <property type="match status" value="1"/>
</dbReference>
<proteinExistence type="predicted"/>
<dbReference type="EMBL" id="KI669502">
    <property type="protein sequence ID" value="OCF33948.1"/>
    <property type="molecule type" value="Genomic_DNA"/>
</dbReference>
<dbReference type="Pfam" id="PF06966">
    <property type="entry name" value="DUF1295"/>
    <property type="match status" value="1"/>
</dbReference>
<protein>
    <recommendedName>
        <fullName evidence="3">Steroid 5-alpha reductase C-terminal domain-containing protein</fullName>
    </recommendedName>
</protein>
<dbReference type="InterPro" id="IPR010721">
    <property type="entry name" value="UstE-like"/>
</dbReference>
<dbReference type="OrthoDB" id="67965at2759"/>